<dbReference type="Proteomes" id="UP000283509">
    <property type="component" value="Unassembled WGS sequence"/>
</dbReference>
<evidence type="ECO:0000313" key="5">
    <source>
        <dbReference type="Proteomes" id="UP000283509"/>
    </source>
</evidence>
<protein>
    <recommendedName>
        <fullName evidence="3">Ig-like domain-containing protein</fullName>
    </recommendedName>
</protein>
<dbReference type="EMBL" id="QCYY01002999">
    <property type="protein sequence ID" value="ROT66033.1"/>
    <property type="molecule type" value="Genomic_DNA"/>
</dbReference>
<dbReference type="Gene3D" id="2.60.40.10">
    <property type="entry name" value="Immunoglobulins"/>
    <property type="match status" value="2"/>
</dbReference>
<evidence type="ECO:0000256" key="1">
    <source>
        <dbReference type="ARBA" id="ARBA00023157"/>
    </source>
</evidence>
<evidence type="ECO:0000259" key="3">
    <source>
        <dbReference type="PROSITE" id="PS50835"/>
    </source>
</evidence>
<dbReference type="InterPro" id="IPR036179">
    <property type="entry name" value="Ig-like_dom_sf"/>
</dbReference>
<dbReference type="Pfam" id="PF08205">
    <property type="entry name" value="C2-set_2"/>
    <property type="match status" value="1"/>
</dbReference>
<dbReference type="PANTHER" id="PTHR23278">
    <property type="entry name" value="SIDESTEP PROTEIN"/>
    <property type="match status" value="1"/>
</dbReference>
<keyword evidence="5" id="KW-1185">Reference proteome</keyword>
<dbReference type="AlphaFoldDB" id="A0A3R7NT56"/>
<feature type="region of interest" description="Disordered" evidence="2">
    <location>
        <begin position="427"/>
        <end position="457"/>
    </location>
</feature>
<evidence type="ECO:0000313" key="4">
    <source>
        <dbReference type="EMBL" id="ROT66033.1"/>
    </source>
</evidence>
<dbReference type="InterPro" id="IPR007110">
    <property type="entry name" value="Ig-like_dom"/>
</dbReference>
<sequence length="470" mass="50319">MGGLTGAAAPAHVTTRLFSSDGSPTRVRPGLTEFRDPFPERPWSPGAAACDGHRGALREGERLELTCRSEGGRPRPELTWWRKGERLPLLAFASSLDPESGTYSVEASLSVRATRDAAAHALTCLPRTATVFLNTIRSYLSLLPLFSSSSSPSFLQFSFFPSLLLTLFLSLLLLTLISPLPPLSPSFFFTLLPPPFSLPTLISPLPSSSPSSPPPSPVPPLEVKILEPQEHPVRAGRALRLLCRSVGSNPPAQLAWWEGPNHLRHGSQTYSPFSSLSISCLPSLLSSSLSFSLFLFPFLPPSLLPSHSFPLLSSSPPPSSPSPPSVLHRPSFPFPPFSLLIPSLSSLPPLLSSFPLHLLLPSSTRPSFLSLPSPVSIHSFNVFSPPPSPPPPSISSFPSTPAPPSLLTSPSLYSLHLLSPSLSISSFRPPPAPPAAPPASKVPSSWACGRPSLTAPHGTRDLEWALYPHE</sequence>
<gene>
    <name evidence="4" type="ORF">C7M84_015978</name>
</gene>
<proteinExistence type="predicted"/>
<dbReference type="InterPro" id="IPR013162">
    <property type="entry name" value="CD80_C2-set"/>
</dbReference>
<accession>A0A3R7NT56</accession>
<feature type="domain" description="Ig-like" evidence="3">
    <location>
        <begin position="45"/>
        <end position="124"/>
    </location>
</feature>
<dbReference type="OrthoDB" id="10028801at2759"/>
<dbReference type="PROSITE" id="PS50835">
    <property type="entry name" value="IG_LIKE"/>
    <property type="match status" value="2"/>
</dbReference>
<dbReference type="InterPro" id="IPR013783">
    <property type="entry name" value="Ig-like_fold"/>
</dbReference>
<name>A0A3R7NT56_PENVA</name>
<reference evidence="4 5" key="1">
    <citation type="submission" date="2018-04" db="EMBL/GenBank/DDBJ databases">
        <authorList>
            <person name="Zhang X."/>
            <person name="Yuan J."/>
            <person name="Li F."/>
            <person name="Xiang J."/>
        </authorList>
    </citation>
    <scope>NUCLEOTIDE SEQUENCE [LARGE SCALE GENOMIC DNA]</scope>
    <source>
        <tissue evidence="4">Muscle</tissue>
    </source>
</reference>
<keyword evidence="1" id="KW-1015">Disulfide bond</keyword>
<organism evidence="4 5">
    <name type="scientific">Penaeus vannamei</name>
    <name type="common">Whiteleg shrimp</name>
    <name type="synonym">Litopenaeus vannamei</name>
    <dbReference type="NCBI Taxonomy" id="6689"/>
    <lineage>
        <taxon>Eukaryota</taxon>
        <taxon>Metazoa</taxon>
        <taxon>Ecdysozoa</taxon>
        <taxon>Arthropoda</taxon>
        <taxon>Crustacea</taxon>
        <taxon>Multicrustacea</taxon>
        <taxon>Malacostraca</taxon>
        <taxon>Eumalacostraca</taxon>
        <taxon>Eucarida</taxon>
        <taxon>Decapoda</taxon>
        <taxon>Dendrobranchiata</taxon>
        <taxon>Penaeoidea</taxon>
        <taxon>Penaeidae</taxon>
        <taxon>Penaeus</taxon>
    </lineage>
</organism>
<reference evidence="4 5" key="2">
    <citation type="submission" date="2019-01" db="EMBL/GenBank/DDBJ databases">
        <title>The decoding of complex shrimp genome reveals the adaptation for benthos swimmer, frequently molting mechanism and breeding impact on genome.</title>
        <authorList>
            <person name="Sun Y."/>
            <person name="Gao Y."/>
            <person name="Yu Y."/>
        </authorList>
    </citation>
    <scope>NUCLEOTIDE SEQUENCE [LARGE SCALE GENOMIC DNA]</scope>
    <source>
        <tissue evidence="4">Muscle</tissue>
    </source>
</reference>
<feature type="domain" description="Ig-like" evidence="3">
    <location>
        <begin position="219"/>
        <end position="256"/>
    </location>
</feature>
<comment type="caution">
    <text evidence="4">The sequence shown here is derived from an EMBL/GenBank/DDBJ whole genome shotgun (WGS) entry which is preliminary data.</text>
</comment>
<dbReference type="SUPFAM" id="SSF48726">
    <property type="entry name" value="Immunoglobulin"/>
    <property type="match status" value="2"/>
</dbReference>
<dbReference type="PANTHER" id="PTHR23278:SF19">
    <property type="entry name" value="OBSCURIN"/>
    <property type="match status" value="1"/>
</dbReference>
<evidence type="ECO:0000256" key="2">
    <source>
        <dbReference type="SAM" id="MobiDB-lite"/>
    </source>
</evidence>
<feature type="compositionally biased region" description="Pro residues" evidence="2">
    <location>
        <begin position="428"/>
        <end position="437"/>
    </location>
</feature>